<evidence type="ECO:0000259" key="1">
    <source>
        <dbReference type="Pfam" id="PF05774"/>
    </source>
</evidence>
<sequence>MSNVLDAVVSLAKDERVARASLKSAVKPTLHHRSVTVLVQEAGHVLISEEKCRVCQASTEPRETNIEINQNVASLPLCSPVLDSIKVALYSTTVGVSLPAPQQASWNTWMQSLTTVICIATCPRCWANPLVAVRACMALYYEQRGNTKFWLIPDSWLPSNMEVGGGSSIVNTFTTTTTSTPTWGSPIGASPSLCIVPPPLPIDCLAERNLYLYTSCGAMCWLPNWATPASIDYLYYLRRSVALARRVSGRPVNCDIDEDSTLRGWAVVLSLL</sequence>
<feature type="domain" description="Herpesvirus helicase-primase complex component" evidence="1">
    <location>
        <begin position="171"/>
        <end position="272"/>
    </location>
</feature>
<organism evidence="2">
    <name type="scientific">Otarine gammaherpesvirus 4</name>
    <dbReference type="NCBI Taxonomy" id="2801541"/>
    <lineage>
        <taxon>Viruses</taxon>
        <taxon>Duplodnaviria</taxon>
        <taxon>Heunggongvirae</taxon>
        <taxon>Peploviricota</taxon>
        <taxon>Herviviricetes</taxon>
        <taxon>Herpesvirales</taxon>
        <taxon>Orthoherpesviridae</taxon>
        <taxon>Gammaherpesvirinae</taxon>
    </lineage>
</organism>
<name>A0A889IW50_9GAMA</name>
<feature type="domain" description="Herpesvirus helicase-primase complex component" evidence="1">
    <location>
        <begin position="109"/>
        <end position="160"/>
    </location>
</feature>
<dbReference type="EMBL" id="MN545487">
    <property type="protein sequence ID" value="QRE02522.1"/>
    <property type="molecule type" value="Genomic_DNA"/>
</dbReference>
<accession>A0A889IW50</accession>
<dbReference type="Pfam" id="PF05774">
    <property type="entry name" value="Herpes_heli_pri"/>
    <property type="match status" value="2"/>
</dbReference>
<evidence type="ECO:0000313" key="2">
    <source>
        <dbReference type="EMBL" id="QRE02522.1"/>
    </source>
</evidence>
<gene>
    <name evidence="2" type="primary">ORF41</name>
</gene>
<proteinExistence type="predicted"/>
<protein>
    <recommendedName>
        <fullName evidence="1">Herpesvirus helicase-primase complex component domain-containing protein</fullName>
    </recommendedName>
</protein>
<dbReference type="InterPro" id="IPR008650">
    <property type="entry name" value="Helicase-primas_cplx_Herpesvir"/>
</dbReference>
<reference evidence="2" key="1">
    <citation type="submission" date="2019-10" db="EMBL/GenBank/DDBJ databases">
        <title>Otarine herpesvirus 4 in Northern fur seal genital swab.</title>
        <authorList>
            <person name="Deming A.C."/>
            <person name="Wellehan J.F.X."/>
            <person name="Gulland F.M.D."/>
        </authorList>
    </citation>
    <scope>NUCLEOTIDE SEQUENCE</scope>
    <source>
        <strain evidence="2">Cu11-001</strain>
    </source>
</reference>